<dbReference type="PROSITE" id="PS50093">
    <property type="entry name" value="PKD"/>
    <property type="match status" value="1"/>
</dbReference>
<reference evidence="2 3" key="1">
    <citation type="submission" date="2018-09" db="EMBL/GenBank/DDBJ databases">
        <authorList>
            <person name="Zeman M."/>
            <person name="Pardy F."/>
        </authorList>
    </citation>
    <scope>NUCLEOTIDE SEQUENCE [LARGE SCALE GENOMIC DNA]</scope>
    <source>
        <strain evidence="2 3">CCM 8852</strain>
    </source>
</reference>
<dbReference type="CDD" id="cd00146">
    <property type="entry name" value="PKD"/>
    <property type="match status" value="1"/>
</dbReference>
<dbReference type="SUPFAM" id="SSF49299">
    <property type="entry name" value="PKD domain"/>
    <property type="match status" value="1"/>
</dbReference>
<accession>A0A418QXZ4</accession>
<dbReference type="Gene3D" id="2.130.10.10">
    <property type="entry name" value="YVTN repeat-like/Quinoprotein amine dehydrogenase"/>
    <property type="match status" value="1"/>
</dbReference>
<gene>
    <name evidence="2" type="ORF">D0T11_10985</name>
</gene>
<name>A0A418QXZ4_9BACT</name>
<evidence type="ECO:0000313" key="3">
    <source>
        <dbReference type="Proteomes" id="UP000284250"/>
    </source>
</evidence>
<dbReference type="OrthoDB" id="9765926at2"/>
<evidence type="ECO:0000313" key="2">
    <source>
        <dbReference type="EMBL" id="RIY10056.1"/>
    </source>
</evidence>
<dbReference type="InterPro" id="IPR011044">
    <property type="entry name" value="Quino_amine_DH_bsu"/>
</dbReference>
<dbReference type="InterPro" id="IPR013783">
    <property type="entry name" value="Ig-like_fold"/>
</dbReference>
<feature type="domain" description="PKD" evidence="1">
    <location>
        <begin position="409"/>
        <end position="458"/>
    </location>
</feature>
<keyword evidence="3" id="KW-1185">Reference proteome</keyword>
<evidence type="ECO:0000259" key="1">
    <source>
        <dbReference type="PROSITE" id="PS50093"/>
    </source>
</evidence>
<organism evidence="2 3">
    <name type="scientific">Hymenobacter rubripertinctus</name>
    <dbReference type="NCBI Taxonomy" id="2029981"/>
    <lineage>
        <taxon>Bacteria</taxon>
        <taxon>Pseudomonadati</taxon>
        <taxon>Bacteroidota</taxon>
        <taxon>Cytophagia</taxon>
        <taxon>Cytophagales</taxon>
        <taxon>Hymenobacteraceae</taxon>
        <taxon>Hymenobacter</taxon>
    </lineage>
</organism>
<protein>
    <recommendedName>
        <fullName evidence="1">PKD domain-containing protein</fullName>
    </recommendedName>
</protein>
<dbReference type="InterPro" id="IPR035986">
    <property type="entry name" value="PKD_dom_sf"/>
</dbReference>
<dbReference type="Proteomes" id="UP000284250">
    <property type="component" value="Unassembled WGS sequence"/>
</dbReference>
<dbReference type="EMBL" id="QYCN01000014">
    <property type="protein sequence ID" value="RIY10056.1"/>
    <property type="molecule type" value="Genomic_DNA"/>
</dbReference>
<dbReference type="SUPFAM" id="SSF50969">
    <property type="entry name" value="YVTN repeat-like/Quinoprotein amine dehydrogenase"/>
    <property type="match status" value="1"/>
</dbReference>
<reference evidence="2 3" key="2">
    <citation type="submission" date="2019-01" db="EMBL/GenBank/DDBJ databases">
        <title>Hymenobacter humicola sp. nov., isolated from soils in Antarctica.</title>
        <authorList>
            <person name="Sedlacek I."/>
            <person name="Holochova P."/>
            <person name="Kralova S."/>
            <person name="Pantucek R."/>
            <person name="Stankova E."/>
            <person name="Vrbovska V."/>
            <person name="Kristofova L."/>
            <person name="Svec P."/>
            <person name="Busse H.-J."/>
        </authorList>
    </citation>
    <scope>NUCLEOTIDE SEQUENCE [LARGE SCALE GENOMIC DNA]</scope>
    <source>
        <strain evidence="2 3">CCM 8852</strain>
    </source>
</reference>
<dbReference type="Pfam" id="PF13585">
    <property type="entry name" value="CHU_C"/>
    <property type="match status" value="1"/>
</dbReference>
<comment type="caution">
    <text evidence="2">The sequence shown here is derived from an EMBL/GenBank/DDBJ whole genome shotgun (WGS) entry which is preliminary data.</text>
</comment>
<dbReference type="AlphaFoldDB" id="A0A418QXZ4"/>
<dbReference type="InterPro" id="IPR015943">
    <property type="entry name" value="WD40/YVTN_repeat-like_dom_sf"/>
</dbReference>
<proteinExistence type="predicted"/>
<dbReference type="Gene3D" id="2.60.40.10">
    <property type="entry name" value="Immunoglobulins"/>
    <property type="match status" value="1"/>
</dbReference>
<sequence>MYMTTNWRAQGRPATLRPWWHRGRLLALALLLSLSARAQFETSQWYFGNQAGLDFRTGTPVPLTNGLLYSAEGCSSRADSLGNLLLYTNGVTIWNQRHQVMAGGASLRGNTSTTQYLVVAQPGRRGLYYLLSPDKKDETNGFRYSVIDMGRQNGLGEVVQREVPLHPTSSERVAAVPHANGRDLWILGHERATDVFFAYLLTAQGLGASPVLSRDALAPRSVQVIGQLKASPDGRRLAMAIGSLDPQQPAGTPSVELLDFDPATGRLSNPVLLPPARMASYGVEFSPNGRLLYVSDPFSKSIYQYDVTAANVAASALPVPSSAGPDQQGGTPSALQLGPDGRIYVAQSTTVGTTRMGVIIDPDRRGAACAYLPLGVELAGRRSVLGLPSFVQRDLWHFTVRGACQGSLVSFALPTSYGADSVRWHFGDPGAASRNGATGLAATHTYAAVGRYLIKATLYLPGGPPVVLRRYVDIQPRPAVNLGPDTTLCAGQALLLTAPPAAAYRWQDGSTAATLQATLPGWYWVQVTSAAGCTARDSLRLRTRPLPPPAHLGPDTVLCPGVLLTLRARGPSLPDTRYRWSDGSAGPTLTVQATGTYWLETTNAAGCGQRDSIRVRYLTPLALHLGPDTVVCQNPGQPFVLSVALPGGRYRWQDGSTAATFTPTTSGTYRVTVSVAGCSATDSVQVRLPDCRQQVFVPNIITPNHDGLNDRLEITGLGAAAWALTIYNRWGQPVYTTAHYRQDWTAPGLANGVYYYLLEEPGRGRRLKGWLQVSR</sequence>
<dbReference type="InterPro" id="IPR000601">
    <property type="entry name" value="PKD_dom"/>
</dbReference>